<dbReference type="AlphaFoldDB" id="A0A8T7M5T3"/>
<evidence type="ECO:0000259" key="3">
    <source>
        <dbReference type="Pfam" id="PF13239"/>
    </source>
</evidence>
<feature type="region of interest" description="Disordered" evidence="1">
    <location>
        <begin position="1"/>
        <end position="37"/>
    </location>
</feature>
<keyword evidence="7" id="KW-1185">Reference proteome</keyword>
<keyword evidence="2" id="KW-0812">Transmembrane</keyword>
<reference evidence="5" key="2">
    <citation type="journal article" date="2024" name="Nature">
        <title>Anoxygenic phototroph of the Chloroflexota uses a type I reaction centre.</title>
        <authorList>
            <person name="Tsuji J.M."/>
            <person name="Shaw N.A."/>
            <person name="Nagashima S."/>
            <person name="Venkiteswaran J.J."/>
            <person name="Schiff S.L."/>
            <person name="Watanabe T."/>
            <person name="Fukui M."/>
            <person name="Hanada S."/>
            <person name="Tank M."/>
            <person name="Neufeld J.D."/>
        </authorList>
    </citation>
    <scope>NUCLEOTIDE SEQUENCE</scope>
    <source>
        <strain evidence="5">L227-S17</strain>
    </source>
</reference>
<evidence type="ECO:0000256" key="2">
    <source>
        <dbReference type="SAM" id="Phobius"/>
    </source>
</evidence>
<evidence type="ECO:0000313" key="7">
    <source>
        <dbReference type="Proteomes" id="UP001431572"/>
    </source>
</evidence>
<gene>
    <name evidence="4" type="ORF">HXX08_16485</name>
    <name evidence="5" type="ORF">OZ401_002978</name>
</gene>
<reference evidence="4 6" key="1">
    <citation type="submission" date="2020-06" db="EMBL/GenBank/DDBJ databases">
        <title>Anoxygenic phototrophic Chloroflexota member uses a Type I reaction center.</title>
        <authorList>
            <person name="Tsuji J.M."/>
            <person name="Shaw N.A."/>
            <person name="Nagashima S."/>
            <person name="Venkiteswaran J."/>
            <person name="Schiff S.L."/>
            <person name="Hanada S."/>
            <person name="Tank M."/>
            <person name="Neufeld J.D."/>
        </authorList>
    </citation>
    <scope>NUCLEOTIDE SEQUENCE [LARGE SCALE GENOMIC DNA]</scope>
    <source>
        <strain evidence="4">L227-S17</strain>
    </source>
</reference>
<dbReference type="Proteomes" id="UP000521676">
    <property type="component" value="Unassembled WGS sequence"/>
</dbReference>
<dbReference type="EMBL" id="CP128400">
    <property type="protein sequence ID" value="WJW69370.1"/>
    <property type="molecule type" value="Genomic_DNA"/>
</dbReference>
<dbReference type="Proteomes" id="UP001431572">
    <property type="component" value="Chromosome 2"/>
</dbReference>
<accession>A0A8T7M5T3</accession>
<name>A0A8T7M5T3_9CHLR</name>
<organism evidence="4 6">
    <name type="scientific">Candidatus Chlorohelix allophototropha</name>
    <dbReference type="NCBI Taxonomy" id="3003348"/>
    <lineage>
        <taxon>Bacteria</taxon>
        <taxon>Bacillati</taxon>
        <taxon>Chloroflexota</taxon>
        <taxon>Chloroflexia</taxon>
        <taxon>Candidatus Chloroheliales</taxon>
        <taxon>Candidatus Chloroheliaceae</taxon>
        <taxon>Candidatus Chlorohelix</taxon>
    </lineage>
</organism>
<feature type="transmembrane region" description="Helical" evidence="2">
    <location>
        <begin position="115"/>
        <end position="137"/>
    </location>
</feature>
<feature type="transmembrane region" description="Helical" evidence="2">
    <location>
        <begin position="89"/>
        <end position="109"/>
    </location>
</feature>
<keyword evidence="2" id="KW-1133">Transmembrane helix</keyword>
<dbReference type="Pfam" id="PF13239">
    <property type="entry name" value="2TM"/>
    <property type="match status" value="1"/>
</dbReference>
<evidence type="ECO:0000313" key="4">
    <source>
        <dbReference type="EMBL" id="NWJ47458.1"/>
    </source>
</evidence>
<keyword evidence="2" id="KW-0472">Membrane</keyword>
<dbReference type="EMBL" id="JACATZ010000003">
    <property type="protein sequence ID" value="NWJ47458.1"/>
    <property type="molecule type" value="Genomic_DNA"/>
</dbReference>
<feature type="domain" description="2TM" evidence="3">
    <location>
        <begin position="75"/>
        <end position="155"/>
    </location>
</feature>
<protein>
    <submittedName>
        <fullName evidence="4">2TM domain-containing protein</fullName>
    </submittedName>
</protein>
<proteinExistence type="predicted"/>
<evidence type="ECO:0000313" key="5">
    <source>
        <dbReference type="EMBL" id="WJW69370.1"/>
    </source>
</evidence>
<evidence type="ECO:0000313" key="6">
    <source>
        <dbReference type="Proteomes" id="UP000521676"/>
    </source>
</evidence>
<dbReference type="RefSeq" id="WP_341471258.1">
    <property type="nucleotide sequence ID" value="NZ_CP128400.1"/>
</dbReference>
<dbReference type="InterPro" id="IPR025698">
    <property type="entry name" value="2TM_dom"/>
</dbReference>
<sequence length="160" mass="18649">MSEDNKTEVSEVNQTWPNPQPNPRYSPPTGYVPANSAPEWKSATSYQADNYNPNPYNANPVPPYQKTPVDLYRLAEKRVKEKMRFYKHLTSYLTVNALLWAIAFIGWLSNGSHNLWTLIWPIWVTVFWGIGLVSDYIKIFGLGESTQQRMIDEELRRLRR</sequence>
<evidence type="ECO:0000256" key="1">
    <source>
        <dbReference type="SAM" id="MobiDB-lite"/>
    </source>
</evidence>